<feature type="repeat" description="PPR" evidence="2">
    <location>
        <begin position="342"/>
        <end position="376"/>
    </location>
</feature>
<comment type="caution">
    <text evidence="3">The sequence shown here is derived from an EMBL/GenBank/DDBJ whole genome shotgun (WGS) entry which is preliminary data.</text>
</comment>
<protein>
    <recommendedName>
        <fullName evidence="5">Pentatricopeptide repeat-containing protein, chloroplastic</fullName>
    </recommendedName>
</protein>
<evidence type="ECO:0000313" key="3">
    <source>
        <dbReference type="EMBL" id="CAE7033462.1"/>
    </source>
</evidence>
<dbReference type="Pfam" id="PF13812">
    <property type="entry name" value="PPR_3"/>
    <property type="match status" value="2"/>
</dbReference>
<proteinExistence type="predicted"/>
<dbReference type="PANTHER" id="PTHR47447:SF17">
    <property type="entry name" value="OS12G0638900 PROTEIN"/>
    <property type="match status" value="1"/>
</dbReference>
<dbReference type="Pfam" id="PF01535">
    <property type="entry name" value="PPR"/>
    <property type="match status" value="1"/>
</dbReference>
<feature type="repeat" description="PPR" evidence="2">
    <location>
        <begin position="556"/>
        <end position="590"/>
    </location>
</feature>
<dbReference type="InterPro" id="IPR011989">
    <property type="entry name" value="ARM-like"/>
</dbReference>
<dbReference type="PANTHER" id="PTHR47447">
    <property type="entry name" value="OS03G0856100 PROTEIN"/>
    <property type="match status" value="1"/>
</dbReference>
<organism evidence="3 4">
    <name type="scientific">Symbiodinium natans</name>
    <dbReference type="NCBI Taxonomy" id="878477"/>
    <lineage>
        <taxon>Eukaryota</taxon>
        <taxon>Sar</taxon>
        <taxon>Alveolata</taxon>
        <taxon>Dinophyceae</taxon>
        <taxon>Suessiales</taxon>
        <taxon>Symbiodiniaceae</taxon>
        <taxon>Symbiodinium</taxon>
    </lineage>
</organism>
<feature type="non-terminal residue" evidence="3">
    <location>
        <position position="1867"/>
    </location>
</feature>
<name>A0A812ICF3_9DINO</name>
<dbReference type="Gene3D" id="1.25.10.10">
    <property type="entry name" value="Leucine-rich Repeat Variant"/>
    <property type="match status" value="2"/>
</dbReference>
<dbReference type="Gene3D" id="1.25.40.10">
    <property type="entry name" value="Tetratricopeptide repeat domain"/>
    <property type="match status" value="6"/>
</dbReference>
<evidence type="ECO:0000256" key="2">
    <source>
        <dbReference type="PROSITE-ProRule" id="PRU00708"/>
    </source>
</evidence>
<sequence>MEQVAVPNALPQLTSSISKLARLSRWKQAVDVARRAEATGLRLDTVAATALLSGAVRAPWGKATLCFQRLWKLGPEPDVAMLNVIVSARARSSKWQEAFALMWCSGACGVAISCRTVVSALKAPWLHSTALLAAPGIPINTVVLNAAVAAGAQRLGDFKKRKLEPDVVSFNTAADVSAKLGQWEETAWLLQHLQEQGLDLDQVSINTMLASCTTWRTSLSIMQSARQAAIRTDVVSCASCMAACERPGRWAEAMAKSAQLRDCGIRCDSVCRNTAVSACCKADRWAWAVQLFAGMPEQTLGPGELAASAGLAAAARRRAWRSGLALLGDLRFCGQGAAGCADAVAYTAMLLACMKSSKIRAVAKLLEDMKALRLEIGRAAQNVALALHEVRGLWRSALQLLRTMQRKCIQTDLAATVAAVGSCGKTAAWQAAVEVATSLSRGQLRPDVAVCDSLTVPVAVFYWLLGDAFRLWLLGQASTLSGGLRYRRAGRMSVWTASITNAGRAKSWQKAVALLEEGISQRLPLNTIVSNAAMAACEKAKQWKAVLALLSSLGSDTVGWNSALSACEKSGSWQVALGLYDELPSRRLQPDGMTFGLLIRVAQVAGGWEAALNALSDMREASFKPNVMNYAVVLRGCKDVGSWQPALALLSTMMAEGVRPDVLAVNTAMAACAEQGCWEVAVGLLALMRSELLTPSTASANVVMKTCGQCAAWPVVLLLMGALQAGLGEGRDAVSYGTALTAYGRARRSDLISELLDEVERLDVRLTEVSFTAALAVASWMHVLQLLARMSRQALQPGAQHLTAAMFSCIEDGAWRRAIRLAENGALQQNSFALAALLQASRAGRQWASTLDLLRDSGIEPNTVTVTEAARAFDSHSWPFSISLISAARSQGIQANEAGHNIVARTLSFAGLWQHGLSLAAAAGSWDQSLALLSAATLRRASPSGCARAWEQPGPWPWTMAYLAQMVHDPLEVLETSQRCLKAFARAGDFEALRKVLEQMRALHVEPDVVPAFLALSAFANSGAWRDAAALLRAVAGAQVQVQLVAQHRLIGAMHSAGKWQEVVTSLDGIKRLGYLPDIFSYGLLLAARDPGSRAWPSAVRLLDMVLKESLEVSQVALGAASQRAERAHHWTLALHFCNGMQFQNLASTRGFSSAISACENLSQWLTASTLLRQMAGAHVRRDMVLRNAAAAASGGAGRWEEALRTLNSGVLHDKSACGTGLSACGRMRAWQASLQLMTSAAQNQVQVDMPSCSVVVSCCEHALHTIGAVGLLEWCNDAEPLRRHDRQNWHGAADATLEVAVAAVSGPASEEAPKLLSAALRALGALAPALRSEALGTASLELACRVLASSSVPRALEPCQTQALQLLRSLAKSSAELLGGKQGLVAAVAAAFAAAKDAAPAVDDLDEVSSTAQSGRECLRALARRAPDDVLPAILEAAQKAAQSADALDRAAAVHAVAFALSGAQEAPAGWATPLVRSLGDGAVWVRQAACEGAVMLAEELKPSASATEGFLLLLQALSALFPREPQPDLLEKAALAVAALVQELSSDEAAPVLSSVAPALIQALTKVSRGALTAAASAAAATDVGSRQEATDATTASAAAAAAVARALRALAAATADMFAPFAPEAAQSLVSILRTASVSAGPGAVGSGPSPLLTPAVLAACLDAAGAVIASAWADPSFRAEKEELASTASSVLMDARAPSEAKAAAHSFYAQMALARFEEFAPTLDTVLPFALEAMRAAESGEVVKHGRRRAVRTGSHEERLAATEAVGTYVAAVGARFAPHLPSALPAVCAQAKHADPGVRAETANALAKMGRVLGDLAGGLPEGHADRQAASSLAEAVARGLCDILSEAGSSPLRCTLQAKE</sequence>
<dbReference type="SUPFAM" id="SSF48371">
    <property type="entry name" value="ARM repeat"/>
    <property type="match status" value="1"/>
</dbReference>
<evidence type="ECO:0000313" key="4">
    <source>
        <dbReference type="Proteomes" id="UP000604046"/>
    </source>
</evidence>
<dbReference type="OrthoDB" id="435854at2759"/>
<dbReference type="Proteomes" id="UP000604046">
    <property type="component" value="Unassembled WGS sequence"/>
</dbReference>
<gene>
    <name evidence="3" type="ORF">SNAT2548_LOCUS4005</name>
</gene>
<dbReference type="InterPro" id="IPR016024">
    <property type="entry name" value="ARM-type_fold"/>
</dbReference>
<keyword evidence="4" id="KW-1185">Reference proteome</keyword>
<reference evidence="3" key="1">
    <citation type="submission" date="2021-02" db="EMBL/GenBank/DDBJ databases">
        <authorList>
            <person name="Dougan E. K."/>
            <person name="Rhodes N."/>
            <person name="Thang M."/>
            <person name="Chan C."/>
        </authorList>
    </citation>
    <scope>NUCLEOTIDE SEQUENCE</scope>
</reference>
<dbReference type="PROSITE" id="PS51375">
    <property type="entry name" value="PPR"/>
    <property type="match status" value="4"/>
</dbReference>
<feature type="repeat" description="PPR" evidence="2">
    <location>
        <begin position="268"/>
        <end position="302"/>
    </location>
</feature>
<evidence type="ECO:0008006" key="5">
    <source>
        <dbReference type="Google" id="ProtNLM"/>
    </source>
</evidence>
<dbReference type="InterPro" id="IPR011990">
    <property type="entry name" value="TPR-like_helical_dom_sf"/>
</dbReference>
<accession>A0A812ICF3</accession>
<dbReference type="InterPro" id="IPR002885">
    <property type="entry name" value="PPR_rpt"/>
</dbReference>
<evidence type="ECO:0000256" key="1">
    <source>
        <dbReference type="ARBA" id="ARBA00022737"/>
    </source>
</evidence>
<feature type="repeat" description="PPR" evidence="2">
    <location>
        <begin position="626"/>
        <end position="660"/>
    </location>
</feature>
<keyword evidence="1" id="KW-0677">Repeat</keyword>
<dbReference type="EMBL" id="CAJNDS010000245">
    <property type="protein sequence ID" value="CAE7033462.1"/>
    <property type="molecule type" value="Genomic_DNA"/>
</dbReference>